<dbReference type="AlphaFoldDB" id="A0A1W2EG66"/>
<dbReference type="STRING" id="475255.SAMN04488101_1129"/>
<dbReference type="Proteomes" id="UP000192678">
    <property type="component" value="Unassembled WGS sequence"/>
</dbReference>
<gene>
    <name evidence="2" type="ORF">SAMN04488101_1129</name>
</gene>
<evidence type="ECO:0000313" key="3">
    <source>
        <dbReference type="Proteomes" id="UP000192678"/>
    </source>
</evidence>
<proteinExistence type="predicted"/>
<feature type="transmembrane region" description="Helical" evidence="1">
    <location>
        <begin position="132"/>
        <end position="152"/>
    </location>
</feature>
<keyword evidence="1" id="KW-0812">Transmembrane</keyword>
<feature type="transmembrane region" description="Helical" evidence="1">
    <location>
        <begin position="20"/>
        <end position="39"/>
    </location>
</feature>
<keyword evidence="1" id="KW-0472">Membrane</keyword>
<accession>A0A1W2EG66</accession>
<protein>
    <submittedName>
        <fullName evidence="2">Uncharacterized protein</fullName>
    </submittedName>
</protein>
<dbReference type="RefSeq" id="WP_200816394.1">
    <property type="nucleotide sequence ID" value="NZ_FWYB01000012.1"/>
</dbReference>
<dbReference type="Gene3D" id="3.90.1720.10">
    <property type="entry name" value="endopeptidase domain like (from Nostoc punctiforme)"/>
    <property type="match status" value="1"/>
</dbReference>
<evidence type="ECO:0000256" key="1">
    <source>
        <dbReference type="SAM" id="Phobius"/>
    </source>
</evidence>
<feature type="transmembrane region" description="Helical" evidence="1">
    <location>
        <begin position="51"/>
        <end position="71"/>
    </location>
</feature>
<dbReference type="EMBL" id="FWYB01000012">
    <property type="protein sequence ID" value="SMD08326.1"/>
    <property type="molecule type" value="Genomic_DNA"/>
</dbReference>
<name>A0A1W2EG66_9SPHI</name>
<organism evidence="2 3">
    <name type="scientific">Pedobacter nyackensis</name>
    <dbReference type="NCBI Taxonomy" id="475255"/>
    <lineage>
        <taxon>Bacteria</taxon>
        <taxon>Pseudomonadati</taxon>
        <taxon>Bacteroidota</taxon>
        <taxon>Sphingobacteriia</taxon>
        <taxon>Sphingobacteriales</taxon>
        <taxon>Sphingobacteriaceae</taxon>
        <taxon>Pedobacter</taxon>
    </lineage>
</organism>
<sequence length="310" mass="33951">MPTLRPTINDNDSYLAKLIKYIPGEIIAVYTAIIGILNPGNGTQLPDEKNIYAYIIILIVIVLITPIWTYLAVIDNPNVVQPPSGKKRAAFHASIATISFLVWLYAIGDVLFRSLLCGCLKPQLDCLKQCAYNSAVASIILILFTALVVPLLERLILGKPIPPLPKPFFLNAKAQQIIDECDLNFETFKSDCSGFVKAVTKTFNVTLTGKADDIVDQIQTDGWTILKDGVDAKNKADKGWLVVAGLKSANHTPPRNNGHVVVVVSGGLAHNKYPTAYWGTLGGVGRKNTTLNYAWDKDDRDNVVYSARIV</sequence>
<keyword evidence="1" id="KW-1133">Transmembrane helix</keyword>
<feature type="transmembrane region" description="Helical" evidence="1">
    <location>
        <begin position="91"/>
        <end position="112"/>
    </location>
</feature>
<reference evidence="2 3" key="1">
    <citation type="submission" date="2017-04" db="EMBL/GenBank/DDBJ databases">
        <authorList>
            <person name="Afonso C.L."/>
            <person name="Miller P.J."/>
            <person name="Scott M.A."/>
            <person name="Spackman E."/>
            <person name="Goraichik I."/>
            <person name="Dimitrov K.M."/>
            <person name="Suarez D.L."/>
            <person name="Swayne D.E."/>
        </authorList>
    </citation>
    <scope>NUCLEOTIDE SEQUENCE [LARGE SCALE GENOMIC DNA]</scope>
    <source>
        <strain evidence="2 3">DSM 19625</strain>
    </source>
</reference>
<evidence type="ECO:0000313" key="2">
    <source>
        <dbReference type="EMBL" id="SMD08326.1"/>
    </source>
</evidence>
<keyword evidence="3" id="KW-1185">Reference proteome</keyword>